<dbReference type="SUPFAM" id="SSF50939">
    <property type="entry name" value="Sialidases"/>
    <property type="match status" value="1"/>
</dbReference>
<dbReference type="InterPro" id="IPR011040">
    <property type="entry name" value="Sialidase"/>
</dbReference>
<keyword evidence="1" id="KW-0732">Signal</keyword>
<organism evidence="3 4">
    <name type="scientific">Jiangella anatolica</name>
    <dbReference type="NCBI Taxonomy" id="2670374"/>
    <lineage>
        <taxon>Bacteria</taxon>
        <taxon>Bacillati</taxon>
        <taxon>Actinomycetota</taxon>
        <taxon>Actinomycetes</taxon>
        <taxon>Jiangellales</taxon>
        <taxon>Jiangellaceae</taxon>
        <taxon>Jiangella</taxon>
    </lineage>
</organism>
<accession>A0A2W2BKZ3</accession>
<dbReference type="AlphaFoldDB" id="A0A2W2BKZ3"/>
<proteinExistence type="predicted"/>
<gene>
    <name evidence="3" type="ORF">C1I92_00465</name>
</gene>
<name>A0A2W2BKZ3_9ACTN</name>
<dbReference type="PANTHER" id="PTHR43752:SF2">
    <property type="entry name" value="BNR_ASP-BOX REPEAT FAMILY PROTEIN"/>
    <property type="match status" value="1"/>
</dbReference>
<dbReference type="Proteomes" id="UP000248764">
    <property type="component" value="Unassembled WGS sequence"/>
</dbReference>
<comment type="caution">
    <text evidence="3">The sequence shown here is derived from an EMBL/GenBank/DDBJ whole genome shotgun (WGS) entry which is preliminary data.</text>
</comment>
<dbReference type="RefSeq" id="WP_111252680.1">
    <property type="nucleotide sequence ID" value="NZ_POTW01000001.1"/>
</dbReference>
<dbReference type="InterPro" id="IPR036278">
    <property type="entry name" value="Sialidase_sf"/>
</dbReference>
<dbReference type="EMBL" id="POTW01000001">
    <property type="protein sequence ID" value="PZF86682.1"/>
    <property type="molecule type" value="Genomic_DNA"/>
</dbReference>
<dbReference type="PANTHER" id="PTHR43752">
    <property type="entry name" value="BNR/ASP-BOX REPEAT FAMILY PROTEIN"/>
    <property type="match status" value="1"/>
</dbReference>
<evidence type="ECO:0000259" key="2">
    <source>
        <dbReference type="Pfam" id="PF13088"/>
    </source>
</evidence>
<sequence length="664" mass="70463">MARHKELGKRAAVAAIAAGSLAVLLTGAPAHGVSDPALEVVDAWDVTSAATFPDKPAAIDAYRPALTEAPNGDLLIAFNTGTDGNEGDLRLIRSTDDGATWSPSTILDGTSSHEGGGGISSTRGMATLSNGTILLPYNDAINVQAYNDRKATLIVARSTDNGATWTGLNTPVTLPTPIREAWVGGTPIVELDNGTLLLPIWGAKELTPDWETDPRRWQSGVLRSFDGGLTWSDYRTIAYDPNNPVQFAPYSSVPYPSGANELFVQELSDGRLLAVIRYATGVGQNKGQAYLSYSSDNGATWSAPVASGRPAEALAMTTAPCTDALTGTQEKLVMGHRQLDSAGNRTGRAVLVSTFDGGVTWEGQTFLEDTSGTQLMGAATGEPAFHRLSANRLLVVFQAKIGTAKWKLVANVVEDATLATDCQDEAAAAASRVAATPTFFVERTDRNSWLWPYAVRKASHPTSTLVSAVIAAEAQGVLCAPGSGLQLTTRANPSTPLNPAHTLAQAGVTNGDVLRISSTTAPSGPVRAGINELDVFPQTRPGANWDQACAPSSLALDYRSRSLVLDVDIPAGGDVEAVELRNRTGTTRLNQSHYTILSSPDNDVYTEVTGWTFATRVESGRVIHRFAGLDITDPYVKIHQPFTDTAYTFVLDNYRNDVTVEFGS</sequence>
<protein>
    <recommendedName>
        <fullName evidence="2">Sialidase domain-containing protein</fullName>
    </recommendedName>
</protein>
<feature type="domain" description="Sialidase" evidence="2">
    <location>
        <begin position="72"/>
        <end position="371"/>
    </location>
</feature>
<evidence type="ECO:0000256" key="1">
    <source>
        <dbReference type="SAM" id="SignalP"/>
    </source>
</evidence>
<reference evidence="3 4" key="1">
    <citation type="submission" date="2018-01" db="EMBL/GenBank/DDBJ databases">
        <title>Draft genome sequence of Jiangella sp. GTF31.</title>
        <authorList>
            <person name="Sahin N."/>
            <person name="Ay H."/>
            <person name="Saygin H."/>
        </authorList>
    </citation>
    <scope>NUCLEOTIDE SEQUENCE [LARGE SCALE GENOMIC DNA]</scope>
    <source>
        <strain evidence="3 4">GTF31</strain>
    </source>
</reference>
<dbReference type="CDD" id="cd15482">
    <property type="entry name" value="Sialidase_non-viral"/>
    <property type="match status" value="1"/>
</dbReference>
<evidence type="ECO:0000313" key="3">
    <source>
        <dbReference type="EMBL" id="PZF86682.1"/>
    </source>
</evidence>
<feature type="chain" id="PRO_5039411673" description="Sialidase domain-containing protein" evidence="1">
    <location>
        <begin position="33"/>
        <end position="664"/>
    </location>
</feature>
<dbReference type="Gene3D" id="2.120.10.10">
    <property type="match status" value="1"/>
</dbReference>
<dbReference type="Pfam" id="PF13088">
    <property type="entry name" value="BNR_2"/>
    <property type="match status" value="1"/>
</dbReference>
<keyword evidence="4" id="KW-1185">Reference proteome</keyword>
<evidence type="ECO:0000313" key="4">
    <source>
        <dbReference type="Proteomes" id="UP000248764"/>
    </source>
</evidence>
<feature type="signal peptide" evidence="1">
    <location>
        <begin position="1"/>
        <end position="32"/>
    </location>
</feature>